<evidence type="ECO:0000256" key="2">
    <source>
        <dbReference type="SAM" id="SignalP"/>
    </source>
</evidence>
<name>A0A9X4QZ01_9STAP</name>
<organism evidence="3 4">
    <name type="scientific">Staphylococcus equorum</name>
    <dbReference type="NCBI Taxonomy" id="246432"/>
    <lineage>
        <taxon>Bacteria</taxon>
        <taxon>Bacillati</taxon>
        <taxon>Bacillota</taxon>
        <taxon>Bacilli</taxon>
        <taxon>Bacillales</taxon>
        <taxon>Staphylococcaceae</taxon>
        <taxon>Staphylococcus</taxon>
    </lineage>
</organism>
<proteinExistence type="predicted"/>
<evidence type="ECO:0000313" key="3">
    <source>
        <dbReference type="EMBL" id="MDG0846205.1"/>
    </source>
</evidence>
<dbReference type="RefSeq" id="WP_277583266.1">
    <property type="nucleotide sequence ID" value="NZ_JAMBPY010000004.1"/>
</dbReference>
<dbReference type="PROSITE" id="PS51257">
    <property type="entry name" value="PROKAR_LIPOPROTEIN"/>
    <property type="match status" value="1"/>
</dbReference>
<feature type="chain" id="PRO_5040973271" description="Lipoprotein" evidence="2">
    <location>
        <begin position="17"/>
        <end position="216"/>
    </location>
</feature>
<feature type="compositionally biased region" description="Basic and acidic residues" evidence="1">
    <location>
        <begin position="25"/>
        <end position="55"/>
    </location>
</feature>
<feature type="compositionally biased region" description="Acidic residues" evidence="1">
    <location>
        <begin position="71"/>
        <end position="81"/>
    </location>
</feature>
<evidence type="ECO:0000256" key="1">
    <source>
        <dbReference type="SAM" id="MobiDB-lite"/>
    </source>
</evidence>
<gene>
    <name evidence="3" type="ORF">M4L89_08210</name>
</gene>
<protein>
    <recommendedName>
        <fullName evidence="5">Lipoprotein</fullName>
    </recommendedName>
</protein>
<keyword evidence="2" id="KW-0732">Signal</keyword>
<accession>A0A9X4QZ01</accession>
<evidence type="ECO:0008006" key="5">
    <source>
        <dbReference type="Google" id="ProtNLM"/>
    </source>
</evidence>
<comment type="caution">
    <text evidence="3">The sequence shown here is derived from an EMBL/GenBank/DDBJ whole genome shotgun (WGS) entry which is preliminary data.</text>
</comment>
<sequence>MKKLLFLLLASFLVLAACGNEEEEEKKSEDKKETATKDDKPEKEEKPIKETKAEDNPNENSTWAEAQKEGEDIEDPSEDDGVTTWGNEDPNNLDEVPEGELSENFGLDLEVHMLTLGDVYDAIIVIGESENGEDMTVAIEDAKYQHDRLQGNLDIMPTRNEREKEVKADLQKVSNLLKSSIDKMDEAVSIEDEEVMMSAVEDVEKANKIVENLDIE</sequence>
<feature type="signal peptide" evidence="2">
    <location>
        <begin position="1"/>
        <end position="16"/>
    </location>
</feature>
<reference evidence="3" key="1">
    <citation type="submission" date="2022-05" db="EMBL/GenBank/DDBJ databases">
        <title>Comparative genomics of Staphylococcus equorum isolates.</title>
        <authorList>
            <person name="Luelf R.H."/>
        </authorList>
    </citation>
    <scope>NUCLEOTIDE SEQUENCE</scope>
    <source>
        <strain evidence="3">TMW 2.2497</strain>
    </source>
</reference>
<feature type="region of interest" description="Disordered" evidence="1">
    <location>
        <begin position="17"/>
        <end position="99"/>
    </location>
</feature>
<keyword evidence="4" id="KW-1185">Reference proteome</keyword>
<dbReference type="Proteomes" id="UP001152422">
    <property type="component" value="Unassembled WGS sequence"/>
</dbReference>
<evidence type="ECO:0000313" key="4">
    <source>
        <dbReference type="Proteomes" id="UP001152422"/>
    </source>
</evidence>
<dbReference type="AlphaFoldDB" id="A0A9X4QZ01"/>
<dbReference type="EMBL" id="JAMBQA010000004">
    <property type="protein sequence ID" value="MDG0846205.1"/>
    <property type="molecule type" value="Genomic_DNA"/>
</dbReference>